<protein>
    <submittedName>
        <fullName evidence="6">Transcriptional regulator</fullName>
    </submittedName>
</protein>
<keyword evidence="1" id="KW-0678">Repressor</keyword>
<name>A0A0C5VNR7_9GAMM</name>
<evidence type="ECO:0000259" key="5">
    <source>
        <dbReference type="PROSITE" id="PS50932"/>
    </source>
</evidence>
<gene>
    <name evidence="6" type="ORF">YC6258_03010</name>
</gene>
<dbReference type="GO" id="GO:0003700">
    <property type="term" value="F:DNA-binding transcription factor activity"/>
    <property type="evidence" value="ECO:0007669"/>
    <property type="project" value="TreeGrafter"/>
</dbReference>
<evidence type="ECO:0000313" key="6">
    <source>
        <dbReference type="EMBL" id="AJQ95048.1"/>
    </source>
</evidence>
<evidence type="ECO:0000313" key="7">
    <source>
        <dbReference type="Proteomes" id="UP000032266"/>
    </source>
</evidence>
<sequence length="342" mass="37779">MSLKKIAEKSGVAISTVSHVLNGTAKISEEVRNRVLTVAKETGYLSSRLRRAMPPTLKKIALVVGSERLRHTDVNYVSWTILESLRKECTSRNIEIEPVLIDDFAGDYQQIAERVLGSKCDGILVYFDEDRKLLDEVFKTGLSCILLAGQDPTMHIGSVGIGDRNGARLGIEYLKDLGHKHIGIITWPGRYTIRQRQDGFDEAIRENAGIGMSGVTIMLESFRPESAEQGMLEWIEQNPDLQGITAFFCMADNVALGALKAFQQKGIRVPEDVSILGFDDILAGQMTQPPLSTIHTPLHHIATSALDELELLSRTSEEGAPAKRVELGCRIIPRQSCQAIIE</sequence>
<dbReference type="InterPro" id="IPR000843">
    <property type="entry name" value="HTH_LacI"/>
</dbReference>
<dbReference type="OrthoDB" id="6619319at2"/>
<dbReference type="PANTHER" id="PTHR30146">
    <property type="entry name" value="LACI-RELATED TRANSCRIPTIONAL REPRESSOR"/>
    <property type="match status" value="1"/>
</dbReference>
<dbReference type="PROSITE" id="PS50932">
    <property type="entry name" value="HTH_LACI_2"/>
    <property type="match status" value="1"/>
</dbReference>
<evidence type="ECO:0000256" key="1">
    <source>
        <dbReference type="ARBA" id="ARBA00022491"/>
    </source>
</evidence>
<proteinExistence type="predicted"/>
<evidence type="ECO:0000256" key="3">
    <source>
        <dbReference type="ARBA" id="ARBA00023125"/>
    </source>
</evidence>
<dbReference type="Gene3D" id="1.10.260.40">
    <property type="entry name" value="lambda repressor-like DNA-binding domains"/>
    <property type="match status" value="1"/>
</dbReference>
<dbReference type="SMART" id="SM00354">
    <property type="entry name" value="HTH_LACI"/>
    <property type="match status" value="1"/>
</dbReference>
<dbReference type="Proteomes" id="UP000032266">
    <property type="component" value="Chromosome"/>
</dbReference>
<organism evidence="6 7">
    <name type="scientific">Gynuella sunshinyii YC6258</name>
    <dbReference type="NCBI Taxonomy" id="1445510"/>
    <lineage>
        <taxon>Bacteria</taxon>
        <taxon>Pseudomonadati</taxon>
        <taxon>Pseudomonadota</taxon>
        <taxon>Gammaproteobacteria</taxon>
        <taxon>Oceanospirillales</taxon>
        <taxon>Saccharospirillaceae</taxon>
        <taxon>Gynuella</taxon>
    </lineage>
</organism>
<dbReference type="HOGENOM" id="CLU_037628_6_2_6"/>
<evidence type="ECO:0000256" key="4">
    <source>
        <dbReference type="ARBA" id="ARBA00023163"/>
    </source>
</evidence>
<dbReference type="STRING" id="1445510.YC6258_03010"/>
<dbReference type="SUPFAM" id="SSF47413">
    <property type="entry name" value="lambda repressor-like DNA-binding domains"/>
    <property type="match status" value="1"/>
</dbReference>
<dbReference type="InterPro" id="IPR028082">
    <property type="entry name" value="Peripla_BP_I"/>
</dbReference>
<accession>A0A0C5VNR7</accession>
<dbReference type="Pfam" id="PF13377">
    <property type="entry name" value="Peripla_BP_3"/>
    <property type="match status" value="1"/>
</dbReference>
<keyword evidence="3" id="KW-0238">DNA-binding</keyword>
<dbReference type="CDD" id="cd06267">
    <property type="entry name" value="PBP1_LacI_sugar_binding-like"/>
    <property type="match status" value="1"/>
</dbReference>
<feature type="domain" description="HTH lacI-type" evidence="5">
    <location>
        <begin position="1"/>
        <end position="55"/>
    </location>
</feature>
<dbReference type="AlphaFoldDB" id="A0A0C5VNR7"/>
<keyword evidence="2" id="KW-0805">Transcription regulation</keyword>
<reference evidence="6 7" key="1">
    <citation type="submission" date="2014-01" db="EMBL/GenBank/DDBJ databases">
        <title>Full genme sequencing of cellulolytic bacterium Gynuella sunshinyii YC6258T gen. nov., sp. nov.</title>
        <authorList>
            <person name="Khan H."/>
            <person name="Chung E.J."/>
            <person name="Chung Y.R."/>
        </authorList>
    </citation>
    <scope>NUCLEOTIDE SEQUENCE [LARGE SCALE GENOMIC DNA]</scope>
    <source>
        <strain evidence="6 7">YC6258</strain>
    </source>
</reference>
<keyword evidence="7" id="KW-1185">Reference proteome</keyword>
<dbReference type="KEGG" id="gsn:YC6258_03010"/>
<dbReference type="PANTHER" id="PTHR30146:SF148">
    <property type="entry name" value="HTH-TYPE TRANSCRIPTIONAL REPRESSOR PURR-RELATED"/>
    <property type="match status" value="1"/>
</dbReference>
<dbReference type="InterPro" id="IPR046335">
    <property type="entry name" value="LacI/GalR-like_sensor"/>
</dbReference>
<dbReference type="CDD" id="cd01392">
    <property type="entry name" value="HTH_LacI"/>
    <property type="match status" value="1"/>
</dbReference>
<keyword evidence="4" id="KW-0804">Transcription</keyword>
<dbReference type="Gene3D" id="3.40.50.2300">
    <property type="match status" value="2"/>
</dbReference>
<dbReference type="RefSeq" id="WP_044617437.1">
    <property type="nucleotide sequence ID" value="NZ_CP007142.1"/>
</dbReference>
<dbReference type="SUPFAM" id="SSF53822">
    <property type="entry name" value="Periplasmic binding protein-like I"/>
    <property type="match status" value="1"/>
</dbReference>
<dbReference type="Pfam" id="PF00356">
    <property type="entry name" value="LacI"/>
    <property type="match status" value="1"/>
</dbReference>
<dbReference type="EMBL" id="CP007142">
    <property type="protein sequence ID" value="AJQ95048.1"/>
    <property type="molecule type" value="Genomic_DNA"/>
</dbReference>
<dbReference type="InterPro" id="IPR010982">
    <property type="entry name" value="Lambda_DNA-bd_dom_sf"/>
</dbReference>
<dbReference type="PATRIC" id="fig|1445510.3.peg.2978"/>
<dbReference type="GO" id="GO:0000976">
    <property type="term" value="F:transcription cis-regulatory region binding"/>
    <property type="evidence" value="ECO:0007669"/>
    <property type="project" value="TreeGrafter"/>
</dbReference>
<evidence type="ECO:0000256" key="2">
    <source>
        <dbReference type="ARBA" id="ARBA00023015"/>
    </source>
</evidence>